<feature type="domain" description="Large ribosomal subunit protein uL5 C-terminal" evidence="7">
    <location>
        <begin position="87"/>
        <end position="171"/>
    </location>
</feature>
<dbReference type="InterPro" id="IPR031310">
    <property type="entry name" value="Ribosomal_uL5_N"/>
</dbReference>
<dbReference type="SUPFAM" id="SSF55282">
    <property type="entry name" value="RL5-like"/>
    <property type="match status" value="1"/>
</dbReference>
<dbReference type="Pfam" id="PF00673">
    <property type="entry name" value="Ribosomal_L5_C"/>
    <property type="match status" value="1"/>
</dbReference>
<gene>
    <name evidence="8" type="primary">rplE</name>
    <name evidence="8" type="ORF">QTO32_00845</name>
</gene>
<dbReference type="Pfam" id="PF00281">
    <property type="entry name" value="Ribosomal_L5"/>
    <property type="match status" value="1"/>
</dbReference>
<sequence>MKTFNLKIERDVFFKIKPILKVKYALKNINEVCNINKVTINSTIGTSLSKYDVLTLRKNIELICNQKPYLIKSKKNISNFKLREGTPIAFKVTLRKLNMYNFIYKLIALVFPKLKDFRGLNLITDKFNNIHFGIHDHNVFPEINFSSNIQRVGLNVSFNLKNVSKDKSILLSFLRLIKFPFTNKL</sequence>
<dbReference type="InterPro" id="IPR022803">
    <property type="entry name" value="Ribosomal_uL5_dom_sf"/>
</dbReference>
<evidence type="ECO:0000256" key="4">
    <source>
        <dbReference type="ARBA" id="ARBA00035461"/>
    </source>
</evidence>
<protein>
    <recommendedName>
        <fullName evidence="4">50S ribosomal protein L5</fullName>
    </recommendedName>
</protein>
<name>A0AA51GGS1_9BACT</name>
<keyword evidence="2 5" id="KW-0689">Ribosomal protein</keyword>
<dbReference type="GO" id="GO:0003735">
    <property type="term" value="F:structural constituent of ribosome"/>
    <property type="evidence" value="ECO:0007669"/>
    <property type="project" value="InterPro"/>
</dbReference>
<organism evidence="8">
    <name type="scientific">Candidatus Organicella extenuata</name>
    <dbReference type="NCBI Taxonomy" id="2841811"/>
    <lineage>
        <taxon>Bacteria</taxon>
        <taxon>Pseudomonadati</taxon>
        <taxon>Verrucomicrobiota</taxon>
        <taxon>Candidatus Organicella</taxon>
    </lineage>
</organism>
<dbReference type="GO" id="GO:1990904">
    <property type="term" value="C:ribonucleoprotein complex"/>
    <property type="evidence" value="ECO:0007669"/>
    <property type="project" value="UniProtKB-KW"/>
</dbReference>
<dbReference type="Proteomes" id="UP001238843">
    <property type="component" value="Chromosome"/>
</dbReference>
<proteinExistence type="inferred from homology"/>
<evidence type="ECO:0000256" key="3">
    <source>
        <dbReference type="ARBA" id="ARBA00023274"/>
    </source>
</evidence>
<feature type="domain" description="Large ribosomal subunit protein uL5 N-terminal" evidence="6">
    <location>
        <begin position="28"/>
        <end position="83"/>
    </location>
</feature>
<dbReference type="GO" id="GO:0005840">
    <property type="term" value="C:ribosome"/>
    <property type="evidence" value="ECO:0007669"/>
    <property type="project" value="UniProtKB-KW"/>
</dbReference>
<evidence type="ECO:0000259" key="7">
    <source>
        <dbReference type="Pfam" id="PF00673"/>
    </source>
</evidence>
<evidence type="ECO:0000256" key="1">
    <source>
        <dbReference type="ARBA" id="ARBA00008553"/>
    </source>
</evidence>
<reference evidence="8" key="1">
    <citation type="journal article" date="2021" name="Front. Microbiol.">
        <title>Genome Analysis of a Verrucomicrobial Endosymbiont With a Tiny Genome Discovered in an Antarctic Lake.</title>
        <authorList>
            <person name="Williams T.J."/>
            <person name="Allen M.A."/>
            <person name="Ivanova N."/>
            <person name="Huntemann M."/>
            <person name="Haque S."/>
            <person name="Hancock A.M."/>
            <person name="Brazendale S."/>
            <person name="Cavicchioli R."/>
        </authorList>
    </citation>
    <scope>NUCLEOTIDE SEQUENCE</scope>
    <source>
        <strain evidence="8">MAG_Ga0307966_1000010</strain>
    </source>
</reference>
<reference evidence="8" key="2">
    <citation type="submission" date="2023-06" db="EMBL/GenBank/DDBJ databases">
        <authorList>
            <person name="Williams T.J."/>
            <person name="Allen M.A."/>
            <person name="Ivanova N."/>
            <person name="Huntemann M."/>
            <person name="Haque S."/>
            <person name="Hancock A.M."/>
            <person name="Brazendale S."/>
            <person name="Cavicchioli R."/>
        </authorList>
    </citation>
    <scope>NUCLEOTIDE SEQUENCE</scope>
    <source>
        <strain evidence="8">MAG_Ga0307966_1000010</strain>
    </source>
</reference>
<dbReference type="EMBL" id="CP128385">
    <property type="protein sequence ID" value="WMI30450.1"/>
    <property type="molecule type" value="Genomic_DNA"/>
</dbReference>
<accession>A0AA51GGS1</accession>
<dbReference type="InterPro" id="IPR002132">
    <property type="entry name" value="Ribosomal_uL5"/>
</dbReference>
<keyword evidence="3 5" id="KW-0687">Ribonucleoprotein</keyword>
<dbReference type="InterPro" id="IPR031309">
    <property type="entry name" value="Ribosomal_uL5_C"/>
</dbReference>
<evidence type="ECO:0000313" key="8">
    <source>
        <dbReference type="EMBL" id="WMI30450.1"/>
    </source>
</evidence>
<dbReference type="PIRSF" id="PIRSF002161">
    <property type="entry name" value="Ribosomal_L5"/>
    <property type="match status" value="1"/>
</dbReference>
<dbReference type="GO" id="GO:0006412">
    <property type="term" value="P:translation"/>
    <property type="evidence" value="ECO:0007669"/>
    <property type="project" value="InterPro"/>
</dbReference>
<evidence type="ECO:0000259" key="6">
    <source>
        <dbReference type="Pfam" id="PF00281"/>
    </source>
</evidence>
<evidence type="ECO:0000256" key="2">
    <source>
        <dbReference type="ARBA" id="ARBA00022980"/>
    </source>
</evidence>
<evidence type="ECO:0000256" key="5">
    <source>
        <dbReference type="RuleBase" id="RU003930"/>
    </source>
</evidence>
<dbReference type="PANTHER" id="PTHR11994">
    <property type="entry name" value="60S RIBOSOMAL PROTEIN L11-RELATED"/>
    <property type="match status" value="1"/>
</dbReference>
<dbReference type="Gene3D" id="3.30.1440.10">
    <property type="match status" value="1"/>
</dbReference>
<dbReference type="AlphaFoldDB" id="A0AA51GGS1"/>
<comment type="similarity">
    <text evidence="1 5">Belongs to the universal ribosomal protein uL5 family.</text>
</comment>